<dbReference type="AlphaFoldDB" id="A0A246RNY1"/>
<dbReference type="OrthoDB" id="4301277at2"/>
<feature type="region of interest" description="Disordered" evidence="1">
    <location>
        <begin position="1"/>
        <end position="21"/>
    </location>
</feature>
<protein>
    <submittedName>
        <fullName evidence="3">DUF397 domain-containing protein</fullName>
    </submittedName>
</protein>
<evidence type="ECO:0000313" key="4">
    <source>
        <dbReference type="Proteomes" id="UP000197174"/>
    </source>
</evidence>
<organism evidence="3 4">
    <name type="scientific">Micromonospora wenchangensis</name>
    <dbReference type="NCBI Taxonomy" id="1185415"/>
    <lineage>
        <taxon>Bacteria</taxon>
        <taxon>Bacillati</taxon>
        <taxon>Actinomycetota</taxon>
        <taxon>Actinomycetes</taxon>
        <taxon>Micromonosporales</taxon>
        <taxon>Micromonosporaceae</taxon>
        <taxon>Micromonospora</taxon>
    </lineage>
</organism>
<accession>A0A246RNY1</accession>
<evidence type="ECO:0000256" key="1">
    <source>
        <dbReference type="SAM" id="MobiDB-lite"/>
    </source>
</evidence>
<dbReference type="InterPro" id="IPR007278">
    <property type="entry name" value="DUF397"/>
</dbReference>
<proteinExistence type="predicted"/>
<evidence type="ECO:0000259" key="2">
    <source>
        <dbReference type="Pfam" id="PF04149"/>
    </source>
</evidence>
<sequence>MDLSNATWRKSTRSGASGGNCVEVADNLPGAVAVRDSKDPDGPALTFAPASWRAFVAGLAARA</sequence>
<feature type="compositionally biased region" description="Polar residues" evidence="1">
    <location>
        <begin position="1"/>
        <end position="15"/>
    </location>
</feature>
<dbReference type="EMBL" id="MZMV01000013">
    <property type="protein sequence ID" value="OWV09057.1"/>
    <property type="molecule type" value="Genomic_DNA"/>
</dbReference>
<name>A0A246RNY1_9ACTN</name>
<gene>
    <name evidence="3" type="ORF">B5D80_10425</name>
</gene>
<dbReference type="RefSeq" id="WP_088643610.1">
    <property type="nucleotide sequence ID" value="NZ_MZMV01000013.1"/>
</dbReference>
<keyword evidence="4" id="KW-1185">Reference proteome</keyword>
<reference evidence="3 4" key="1">
    <citation type="submission" date="2017-03" db="EMBL/GenBank/DDBJ databases">
        <title>Whole genome sequence of Micromonospora wenchangensis, isolated from mangrove soil.</title>
        <authorList>
            <person name="Yang H."/>
        </authorList>
    </citation>
    <scope>NUCLEOTIDE SEQUENCE [LARGE SCALE GENOMIC DNA]</scope>
    <source>
        <strain evidence="3 4">CCTCC AA 2012002</strain>
    </source>
</reference>
<dbReference type="Pfam" id="PF04149">
    <property type="entry name" value="DUF397"/>
    <property type="match status" value="1"/>
</dbReference>
<dbReference type="Proteomes" id="UP000197174">
    <property type="component" value="Unassembled WGS sequence"/>
</dbReference>
<comment type="caution">
    <text evidence="3">The sequence shown here is derived from an EMBL/GenBank/DDBJ whole genome shotgun (WGS) entry which is preliminary data.</text>
</comment>
<evidence type="ECO:0000313" key="3">
    <source>
        <dbReference type="EMBL" id="OWV09057.1"/>
    </source>
</evidence>
<feature type="domain" description="DUF397" evidence="2">
    <location>
        <begin position="6"/>
        <end position="59"/>
    </location>
</feature>